<dbReference type="EMBL" id="CP034204">
    <property type="protein sequence ID" value="QBZ53494.1"/>
    <property type="molecule type" value="Genomic_DNA"/>
</dbReference>
<dbReference type="Pfam" id="PF20255">
    <property type="entry name" value="DUF6606"/>
    <property type="match status" value="1"/>
</dbReference>
<accession>A0A4P7N137</accession>
<protein>
    <recommendedName>
        <fullName evidence="1">DUF6606 domain-containing protein</fullName>
    </recommendedName>
</protein>
<sequence length="86" mass="10137">MAIKLETFRNREFQKSFAKVLHKFYHQSCPDICPLVKKTGQLYEEIRNTVDPVYVTEFIIAFLGPVTKHINNITQGIWKNIRNEII</sequence>
<name>A0A4P7N137_PYROR</name>
<organism evidence="2 3">
    <name type="scientific">Pyricularia oryzae</name>
    <name type="common">Rice blast fungus</name>
    <name type="synonym">Magnaporthe oryzae</name>
    <dbReference type="NCBI Taxonomy" id="318829"/>
    <lineage>
        <taxon>Eukaryota</taxon>
        <taxon>Fungi</taxon>
        <taxon>Dikarya</taxon>
        <taxon>Ascomycota</taxon>
        <taxon>Pezizomycotina</taxon>
        <taxon>Sordariomycetes</taxon>
        <taxon>Sordariomycetidae</taxon>
        <taxon>Magnaporthales</taxon>
        <taxon>Pyriculariaceae</taxon>
        <taxon>Pyricularia</taxon>
    </lineage>
</organism>
<evidence type="ECO:0000259" key="1">
    <source>
        <dbReference type="Pfam" id="PF20255"/>
    </source>
</evidence>
<feature type="domain" description="DUF6606" evidence="1">
    <location>
        <begin position="2"/>
        <end position="85"/>
    </location>
</feature>
<evidence type="ECO:0000313" key="3">
    <source>
        <dbReference type="Proteomes" id="UP000294847"/>
    </source>
</evidence>
<reference evidence="2 3" key="1">
    <citation type="journal article" date="2019" name="Mol. Biol. Evol.">
        <title>Blast fungal genomes show frequent chromosomal changes, gene gains and losses, and effector gene turnover.</title>
        <authorList>
            <person name="Gomez Luciano L.B."/>
            <person name="Jason Tsai I."/>
            <person name="Chuma I."/>
            <person name="Tosa Y."/>
            <person name="Chen Y.H."/>
            <person name="Li J.Y."/>
            <person name="Li M.Y."/>
            <person name="Jade Lu M.Y."/>
            <person name="Nakayashiki H."/>
            <person name="Li W.H."/>
        </authorList>
    </citation>
    <scope>NUCLEOTIDE SEQUENCE [LARGE SCALE GENOMIC DNA]</scope>
    <source>
        <strain evidence="2">MZ5-1-6</strain>
    </source>
</reference>
<proteinExistence type="predicted"/>
<dbReference type="Proteomes" id="UP000294847">
    <property type="component" value="Chromosome 1"/>
</dbReference>
<gene>
    <name evidence="2" type="ORF">PoMZ_09175</name>
</gene>
<evidence type="ECO:0000313" key="2">
    <source>
        <dbReference type="EMBL" id="QBZ53494.1"/>
    </source>
</evidence>
<dbReference type="InterPro" id="IPR046541">
    <property type="entry name" value="DUF6606"/>
</dbReference>
<dbReference type="AlphaFoldDB" id="A0A4P7N137"/>